<dbReference type="RefSeq" id="WP_222873263.1">
    <property type="nucleotide sequence ID" value="NZ_CP039704.1"/>
</dbReference>
<proteinExistence type="predicted"/>
<evidence type="ECO:0000313" key="1">
    <source>
        <dbReference type="EMBL" id="QCI80373.1"/>
    </source>
</evidence>
<name>A0A4D7CAI0_9SPHN</name>
<reference evidence="2" key="1">
    <citation type="submission" date="2019-04" db="EMBL/GenBank/DDBJ databases">
        <title>Complete genome sequence of Sphingomonas sp. W1-2-3.</title>
        <authorList>
            <person name="Im W.T."/>
        </authorList>
    </citation>
    <scope>NUCLEOTIDE SEQUENCE [LARGE SCALE GENOMIC DNA]</scope>
    <source>
        <strain evidence="2">W1-2-3</strain>
    </source>
</reference>
<dbReference type="KEGG" id="hgn:E6W36_15205"/>
<gene>
    <name evidence="1" type="ORF">E6W36_15205</name>
</gene>
<keyword evidence="2" id="KW-1185">Reference proteome</keyword>
<dbReference type="Proteomes" id="UP000298714">
    <property type="component" value="Chromosome"/>
</dbReference>
<dbReference type="EMBL" id="CP039704">
    <property type="protein sequence ID" value="QCI80373.1"/>
    <property type="molecule type" value="Genomic_DNA"/>
</dbReference>
<sequence length="122" mass="13230">MARVRKGHDIRLIVPAAAQGLTPPAGRYEPLVRLLAEALATREQLTGSGTRSVEQFATEAGACRKRVAQLIRISYLSPTLVKLALAGEQPAAMTRRALLDTELPMAWADQHRLFGLGNTASR</sequence>
<evidence type="ECO:0000313" key="2">
    <source>
        <dbReference type="Proteomes" id="UP000298714"/>
    </source>
</evidence>
<dbReference type="AlphaFoldDB" id="A0A4D7CAI0"/>
<accession>A0A4D7CAI0</accession>
<organism evidence="1 2">
    <name type="scientific">Hankyongella ginsenosidimutans</name>
    <dbReference type="NCBI Taxonomy" id="1763828"/>
    <lineage>
        <taxon>Bacteria</taxon>
        <taxon>Pseudomonadati</taxon>
        <taxon>Pseudomonadota</taxon>
        <taxon>Alphaproteobacteria</taxon>
        <taxon>Sphingomonadales</taxon>
        <taxon>Sphingomonadaceae</taxon>
        <taxon>Hankyongella</taxon>
    </lineage>
</organism>
<protein>
    <submittedName>
        <fullName evidence="1">Uncharacterized protein</fullName>
    </submittedName>
</protein>